<reference evidence="2" key="1">
    <citation type="submission" date="2018-09" db="EMBL/GenBank/DDBJ databases">
        <authorList>
            <person name="Zhu H."/>
        </authorList>
    </citation>
    <scope>NUCLEOTIDE SEQUENCE [LARGE SCALE GENOMIC DNA]</scope>
    <source>
        <strain evidence="2">K1S02-23</strain>
    </source>
</reference>
<dbReference type="OrthoDB" id="9155179at2"/>
<evidence type="ECO:0000313" key="2">
    <source>
        <dbReference type="Proteomes" id="UP000266327"/>
    </source>
</evidence>
<gene>
    <name evidence="1" type="ORF">D3878_23040</name>
</gene>
<dbReference type="AlphaFoldDB" id="A0A3A3G6R5"/>
<comment type="caution">
    <text evidence="1">The sequence shown here is derived from an EMBL/GenBank/DDBJ whole genome shotgun (WGS) entry which is preliminary data.</text>
</comment>
<organism evidence="1 2">
    <name type="scientific">Noviherbaspirillum sedimenti</name>
    <dbReference type="NCBI Taxonomy" id="2320865"/>
    <lineage>
        <taxon>Bacteria</taxon>
        <taxon>Pseudomonadati</taxon>
        <taxon>Pseudomonadota</taxon>
        <taxon>Betaproteobacteria</taxon>
        <taxon>Burkholderiales</taxon>
        <taxon>Oxalobacteraceae</taxon>
        <taxon>Noviherbaspirillum</taxon>
    </lineage>
</organism>
<accession>A0A3A3G6R5</accession>
<protein>
    <submittedName>
        <fullName evidence="1">Uncharacterized protein</fullName>
    </submittedName>
</protein>
<dbReference type="RefSeq" id="WP_119787591.1">
    <property type="nucleotide sequence ID" value="NZ_QYUQ01000002.1"/>
</dbReference>
<evidence type="ECO:0000313" key="1">
    <source>
        <dbReference type="EMBL" id="RJG04108.1"/>
    </source>
</evidence>
<sequence length="75" mass="8766">METTRIHEIPVAPVKERRRMSQAGLLDSAIRMVAQLTTSNDLHTRTIANRAMADLQKMRHEMPKRRQFDSTARHR</sequence>
<dbReference type="EMBL" id="QYUQ01000002">
    <property type="protein sequence ID" value="RJG04108.1"/>
    <property type="molecule type" value="Genomic_DNA"/>
</dbReference>
<dbReference type="Proteomes" id="UP000266327">
    <property type="component" value="Unassembled WGS sequence"/>
</dbReference>
<name>A0A3A3G6R5_9BURK</name>
<keyword evidence="2" id="KW-1185">Reference proteome</keyword>
<proteinExistence type="predicted"/>